<dbReference type="Proteomes" id="UP001479520">
    <property type="component" value="Chromosome"/>
</dbReference>
<proteinExistence type="predicted"/>
<protein>
    <submittedName>
        <fullName evidence="1">Uncharacterized protein</fullName>
    </submittedName>
</protein>
<dbReference type="RefSeq" id="WP_341743241.1">
    <property type="nucleotide sequence ID" value="NZ_CP151406.1"/>
</dbReference>
<evidence type="ECO:0000313" key="2">
    <source>
        <dbReference type="Proteomes" id="UP001479520"/>
    </source>
</evidence>
<reference evidence="1 2" key="1">
    <citation type="submission" date="2024-04" db="EMBL/GenBank/DDBJ databases">
        <title>Dissimilatory iodate-reducing microorganisms contribute to the enrichment of iodine in groundwater.</title>
        <authorList>
            <person name="Jiang Z."/>
        </authorList>
    </citation>
    <scope>NUCLEOTIDE SEQUENCE [LARGE SCALE GENOMIC DNA]</scope>
    <source>
        <strain evidence="1 2">NCP973</strain>
    </source>
</reference>
<gene>
    <name evidence="1" type="ORF">AADV58_11445</name>
</gene>
<dbReference type="EMBL" id="CP151406">
    <property type="protein sequence ID" value="WZJ20567.1"/>
    <property type="molecule type" value="Genomic_DNA"/>
</dbReference>
<sequence>MDNAYAEQIKKLTPREVAALEKAARIINKTAGTPWTETELNEAFDNCQGSLSIDRVVIKLGGVGGDTYKLATTTAFEHLVTNHAATLDADYLRKLVRKQGSAIACTMPLLDALRHDVELGDWISENIVESPLQANEWLDFCGAGAETIGEIDGSPVWFNRRAGIYCYALAAGLGTVEVWLTAPHYPPGW</sequence>
<accession>A0ABZ2XF65</accession>
<evidence type="ECO:0000313" key="1">
    <source>
        <dbReference type="EMBL" id="WZJ20567.1"/>
    </source>
</evidence>
<keyword evidence="2" id="KW-1185">Reference proteome</keyword>
<name>A0ABZ2XF65_9RHOO</name>
<organism evidence="1 2">
    <name type="scientific">Azonexus hydrophilus</name>
    <dbReference type="NCBI Taxonomy" id="418702"/>
    <lineage>
        <taxon>Bacteria</taxon>
        <taxon>Pseudomonadati</taxon>
        <taxon>Pseudomonadota</taxon>
        <taxon>Betaproteobacteria</taxon>
        <taxon>Rhodocyclales</taxon>
        <taxon>Azonexaceae</taxon>
        <taxon>Azonexus</taxon>
    </lineage>
</organism>